<dbReference type="Pfam" id="PF07631">
    <property type="entry name" value="PSD4"/>
    <property type="match status" value="1"/>
</dbReference>
<dbReference type="InterPro" id="IPR009056">
    <property type="entry name" value="Cyt_c-like_dom"/>
</dbReference>
<evidence type="ECO:0000256" key="6">
    <source>
        <dbReference type="SAM" id="SignalP"/>
    </source>
</evidence>
<dbReference type="InterPro" id="IPR013043">
    <property type="entry name" value="DUF1595"/>
</dbReference>
<comment type="caution">
    <text evidence="10">The sequence shown here is derived from an EMBL/GenBank/DDBJ whole genome shotgun (WGS) entry which is preliminary data.</text>
</comment>
<dbReference type="InterPro" id="IPR012291">
    <property type="entry name" value="CBM2_carb-bd_dom_sf"/>
</dbReference>
<dbReference type="SUPFAM" id="SSF49384">
    <property type="entry name" value="Carbohydrate-binding domain"/>
    <property type="match status" value="1"/>
</dbReference>
<name>A0A0C1MP46_9GAMM</name>
<dbReference type="SUPFAM" id="SSF49265">
    <property type="entry name" value="Fibronectin type III"/>
    <property type="match status" value="1"/>
</dbReference>
<keyword evidence="3 5" id="KW-0408">Iron</keyword>
<evidence type="ECO:0000256" key="1">
    <source>
        <dbReference type="ARBA" id="ARBA00022617"/>
    </source>
</evidence>
<dbReference type="InterPro" id="IPR036909">
    <property type="entry name" value="Cyt_c-like_dom_sf"/>
</dbReference>
<dbReference type="InterPro" id="IPR013036">
    <property type="entry name" value="DUF1587"/>
</dbReference>
<gene>
    <name evidence="10" type="ORF">JF50_19135</name>
</gene>
<dbReference type="Pfam" id="PF00553">
    <property type="entry name" value="CBM_2"/>
    <property type="match status" value="1"/>
</dbReference>
<dbReference type="Proteomes" id="UP000031327">
    <property type="component" value="Unassembled WGS sequence"/>
</dbReference>
<dbReference type="InterPro" id="IPR001919">
    <property type="entry name" value="CBD2"/>
</dbReference>
<feature type="domain" description="Fibronectin type-III" evidence="7">
    <location>
        <begin position="349"/>
        <end position="441"/>
    </location>
</feature>
<proteinExistence type="predicted"/>
<feature type="domain" description="Cytochrome c" evidence="8">
    <location>
        <begin position="439"/>
        <end position="510"/>
    </location>
</feature>
<dbReference type="GO" id="GO:0009055">
    <property type="term" value="F:electron transfer activity"/>
    <property type="evidence" value="ECO:0007669"/>
    <property type="project" value="InterPro"/>
</dbReference>
<dbReference type="CDD" id="cd00063">
    <property type="entry name" value="FN3"/>
    <property type="match status" value="1"/>
</dbReference>
<dbReference type="PROSITE" id="PS51173">
    <property type="entry name" value="CBM2"/>
    <property type="match status" value="1"/>
</dbReference>
<dbReference type="EMBL" id="JWIC01000007">
    <property type="protein sequence ID" value="KID56348.1"/>
    <property type="molecule type" value="Genomic_DNA"/>
</dbReference>
<dbReference type="Gene3D" id="2.60.40.290">
    <property type="match status" value="1"/>
</dbReference>
<dbReference type="Pfam" id="PF07626">
    <property type="entry name" value="PSD3"/>
    <property type="match status" value="1"/>
</dbReference>
<dbReference type="RefSeq" id="WP_039610920.1">
    <property type="nucleotide sequence ID" value="NZ_JWIC01000007.1"/>
</dbReference>
<sequence>MKRNTLTRFFTLTDTWSYTPKIAKFAACLSLLTSASFVQAAQCSFTIPDNWNNGFKTEIVIDNQSEQDLNNWSIELTWDQGISLQNSWNGDFDCHDSGCTISSQSHTIQANQSFGLGFVANKNGLTGDVTMTLSGDICTNSEPTTPPDDVTETGLWQLDSTTSSLSYVSVKKDHVAELNQFVTQNSDSPALSGSIDNDGNVKLAVDLSSVSTGVDIRNSRILDLLFETDLLPVAYFSAQIDNALLSDMEIGQPIIQNVSGEMSLHGINQQMSLDVLVVKLSTGKVNVSTLSPIIIDSKSFEMDYGIEALRIVANLSSIGESVPVYFNLTYLTAEQNSFEPVAMAEKPAAPTELSASVLSIDAKAQLNWRDNSNNETNYLVRFKSLDGRWQTAAELASNSSFYESGLPESGEFDYKVIALNNSVPSESSNIERIIVTQTDPIARGRQLYQTGCAGCHGSEAGGLGSFPALDTERDIQTMIDTIVATMPYGTPSACDEQCATDIAAYLQTLWPAPLTCDIGVAPVAYGARQLKILTQTEYQNTVEDLLGVNFKVSDGLSPDSQIGFFINNTHASVQPSNYSNYLLVAEELSQWAAENNFSPALNCDAVNEDCANRLVDELAPQIFRRPLTQDESQNYRLIATGFFNNGDVEAGMKLALEGLLSSPQFIYRHELGEANPDNSELDADAFELTSWEMATFLSYTFTGSTPDQQLWQAAARDELRDEANIVAHANRLAESSKSVLGDFVGSWLGTGNLEVATKDQTVYPGFAQLVPAMKAEMNETFSYIMTQPDERFSSLYTANFTFVNQLLAEHYNIAGVTGEELQKVDTTDRGGILANGAFMARWAEVAESHPILRSVRVRRRMLCQDQPDPPAGTFEAREQRLAELSDMLQDPATTNKLKYHSLTEGQPCSACHEKYINPMGFGMEDFDAVGKIRSADNNGNTIDASGTLFAPEKYTEVSESIQFNGAKQLGTVIADLSSAQSCLPQQMFRYVMGVGHDSLDPTNEEDRRLSETEKVGYMCEIDTLTDAMMQNSPRAMLEKFGSLKSVRYRKAWSRNE</sequence>
<dbReference type="SMART" id="SM00637">
    <property type="entry name" value="CBD_II"/>
    <property type="match status" value="1"/>
</dbReference>
<protein>
    <submittedName>
        <fullName evidence="10">Peptide chain release factor 2</fullName>
    </submittedName>
</protein>
<evidence type="ECO:0000313" key="11">
    <source>
        <dbReference type="Proteomes" id="UP000031327"/>
    </source>
</evidence>
<dbReference type="PROSITE" id="PS50853">
    <property type="entry name" value="FN3"/>
    <property type="match status" value="1"/>
</dbReference>
<dbReference type="InterPro" id="IPR008965">
    <property type="entry name" value="CBM2/CBM3_carb-bd_dom_sf"/>
</dbReference>
<dbReference type="GO" id="GO:0005975">
    <property type="term" value="P:carbohydrate metabolic process"/>
    <property type="evidence" value="ECO:0007669"/>
    <property type="project" value="InterPro"/>
</dbReference>
<dbReference type="Gene3D" id="2.60.40.10">
    <property type="entry name" value="Immunoglobulins"/>
    <property type="match status" value="1"/>
</dbReference>
<dbReference type="InterPro" id="IPR036761">
    <property type="entry name" value="TTHA0802/YceI-like_sf"/>
</dbReference>
<dbReference type="SUPFAM" id="SSF101874">
    <property type="entry name" value="YceI-like"/>
    <property type="match status" value="1"/>
</dbReference>
<dbReference type="GO" id="GO:0030247">
    <property type="term" value="F:polysaccharide binding"/>
    <property type="evidence" value="ECO:0007669"/>
    <property type="project" value="UniProtKB-UniRule"/>
</dbReference>
<evidence type="ECO:0000256" key="3">
    <source>
        <dbReference type="ARBA" id="ARBA00023004"/>
    </source>
</evidence>
<dbReference type="SMART" id="SM00867">
    <property type="entry name" value="YceI"/>
    <property type="match status" value="1"/>
</dbReference>
<dbReference type="PROSITE" id="PS51007">
    <property type="entry name" value="CYTC"/>
    <property type="match status" value="1"/>
</dbReference>
<evidence type="ECO:0000259" key="8">
    <source>
        <dbReference type="PROSITE" id="PS51007"/>
    </source>
</evidence>
<dbReference type="InterPro" id="IPR013039">
    <property type="entry name" value="DUF1588"/>
</dbReference>
<dbReference type="Gene3D" id="2.40.128.110">
    <property type="entry name" value="Lipid/polyisoprenoid-binding, YceI-like"/>
    <property type="match status" value="1"/>
</dbReference>
<organism evidence="10 11">
    <name type="scientific">Pseudoalteromonas luteoviolacea</name>
    <dbReference type="NCBI Taxonomy" id="43657"/>
    <lineage>
        <taxon>Bacteria</taxon>
        <taxon>Pseudomonadati</taxon>
        <taxon>Pseudomonadota</taxon>
        <taxon>Gammaproteobacteria</taxon>
        <taxon>Alteromonadales</taxon>
        <taxon>Pseudoalteromonadaceae</taxon>
        <taxon>Pseudoalteromonas</taxon>
    </lineage>
</organism>
<evidence type="ECO:0000256" key="2">
    <source>
        <dbReference type="ARBA" id="ARBA00022723"/>
    </source>
</evidence>
<keyword evidence="4" id="KW-0119">Carbohydrate metabolism</keyword>
<dbReference type="Pfam" id="PF07627">
    <property type="entry name" value="PSCyt3"/>
    <property type="match status" value="1"/>
</dbReference>
<accession>A0A0C1MP46</accession>
<evidence type="ECO:0000259" key="9">
    <source>
        <dbReference type="PROSITE" id="PS51173"/>
    </source>
</evidence>
<dbReference type="SUPFAM" id="SSF46626">
    <property type="entry name" value="Cytochrome c"/>
    <property type="match status" value="1"/>
</dbReference>
<dbReference type="InterPro" id="IPR036116">
    <property type="entry name" value="FN3_sf"/>
</dbReference>
<dbReference type="Pfam" id="PF07637">
    <property type="entry name" value="PSD5"/>
    <property type="match status" value="1"/>
</dbReference>
<dbReference type="InterPro" id="IPR013042">
    <property type="entry name" value="DUF1592"/>
</dbReference>
<dbReference type="GO" id="GO:0046872">
    <property type="term" value="F:metal ion binding"/>
    <property type="evidence" value="ECO:0007669"/>
    <property type="project" value="UniProtKB-KW"/>
</dbReference>
<keyword evidence="6" id="KW-0732">Signal</keyword>
<feature type="chain" id="PRO_5002136072" evidence="6">
    <location>
        <begin position="41"/>
        <end position="1056"/>
    </location>
</feature>
<evidence type="ECO:0000256" key="4">
    <source>
        <dbReference type="ARBA" id="ARBA00023277"/>
    </source>
</evidence>
<keyword evidence="2 5" id="KW-0479">Metal-binding</keyword>
<feature type="signal peptide" evidence="6">
    <location>
        <begin position="1"/>
        <end position="40"/>
    </location>
</feature>
<evidence type="ECO:0000256" key="5">
    <source>
        <dbReference type="PROSITE-ProRule" id="PRU00433"/>
    </source>
</evidence>
<dbReference type="Pfam" id="PF13442">
    <property type="entry name" value="Cytochrome_CBB3"/>
    <property type="match status" value="1"/>
</dbReference>
<keyword evidence="1 5" id="KW-0349">Heme</keyword>
<evidence type="ECO:0000313" key="10">
    <source>
        <dbReference type="EMBL" id="KID56348.1"/>
    </source>
</evidence>
<dbReference type="Gene3D" id="1.10.760.10">
    <property type="entry name" value="Cytochrome c-like domain"/>
    <property type="match status" value="1"/>
</dbReference>
<evidence type="ECO:0000259" key="7">
    <source>
        <dbReference type="PROSITE" id="PS50853"/>
    </source>
</evidence>
<dbReference type="Pfam" id="PF04264">
    <property type="entry name" value="YceI"/>
    <property type="match status" value="1"/>
</dbReference>
<feature type="domain" description="CBM2" evidence="9">
    <location>
        <begin position="36"/>
        <end position="141"/>
    </location>
</feature>
<dbReference type="GO" id="GO:0020037">
    <property type="term" value="F:heme binding"/>
    <property type="evidence" value="ECO:0007669"/>
    <property type="project" value="InterPro"/>
</dbReference>
<reference evidence="10 11" key="1">
    <citation type="submission" date="2014-12" db="EMBL/GenBank/DDBJ databases">
        <title>Draft Genome Sequence of Pseudoalteromonas luteoviolacea HI1.</title>
        <authorList>
            <person name="Asahina A.Y."/>
            <person name="Hadfield M.G."/>
        </authorList>
    </citation>
    <scope>NUCLEOTIDE SEQUENCE [LARGE SCALE GENOMIC DNA]</scope>
    <source>
        <strain evidence="10 11">HI1</strain>
    </source>
</reference>
<dbReference type="GO" id="GO:0004553">
    <property type="term" value="F:hydrolase activity, hydrolyzing O-glycosyl compounds"/>
    <property type="evidence" value="ECO:0007669"/>
    <property type="project" value="InterPro"/>
</dbReference>
<dbReference type="InterPro" id="IPR013783">
    <property type="entry name" value="Ig-like_fold"/>
</dbReference>
<dbReference type="InterPro" id="IPR003961">
    <property type="entry name" value="FN3_dom"/>
</dbReference>
<dbReference type="InterPro" id="IPR007372">
    <property type="entry name" value="Lipid/polyisoprenoid-bd_YceI"/>
</dbReference>
<dbReference type="AlphaFoldDB" id="A0A0C1MP46"/>
<dbReference type="OrthoDB" id="188778at2"/>